<evidence type="ECO:0000313" key="3">
    <source>
        <dbReference type="Proteomes" id="UP001526166"/>
    </source>
</evidence>
<accession>A0ABT2ZV48</accession>
<comment type="caution">
    <text evidence="2">The sequence shown here is derived from an EMBL/GenBank/DDBJ whole genome shotgun (WGS) entry which is preliminary data.</text>
</comment>
<dbReference type="Pfam" id="PF09356">
    <property type="entry name" value="Phage_BR0599"/>
    <property type="match status" value="1"/>
</dbReference>
<sequence length="288" mass="31482">MSYAAIAAWVSGKRPVWLYRLDLGQESVFYTSRAGGYVTTPDFFDRFDFFDEPDVFTRTWAPSAIAHSRIRQTSAIGRAETALVLPNSDAFARRFLGGQGIAESRVTIWHGFSNDPDGELVVKFRGRVVGVRPMLTRITLICENRFTEMRRKGLSAVMQQPCRHALYHGGCGLNIADWQQDLTATAASGAFLTVPGAATEADGHYSGGVLSFGGQMQMILKHTGSTLRLLKPMPDLSEEIAAWGSAAVKLAPGCPLTLDACASKFNNALNFGGFPWMTDSPFDGRNIF</sequence>
<protein>
    <submittedName>
        <fullName evidence="2">DUF2163 domain-containing protein</fullName>
    </submittedName>
</protein>
<proteinExistence type="predicted"/>
<dbReference type="RefSeq" id="WP_263846901.1">
    <property type="nucleotide sequence ID" value="NZ_JAOWKW010000001.1"/>
</dbReference>
<dbReference type="InterPro" id="IPR018964">
    <property type="entry name" value="Phage_phiJL001_Gp84_C"/>
</dbReference>
<feature type="domain" description="Bacteriophage phiJL001 Gp84 C-terminal" evidence="1">
    <location>
        <begin position="203"/>
        <end position="278"/>
    </location>
</feature>
<evidence type="ECO:0000313" key="2">
    <source>
        <dbReference type="EMBL" id="MCV2877616.1"/>
    </source>
</evidence>
<keyword evidence="3" id="KW-1185">Reference proteome</keyword>
<gene>
    <name evidence="2" type="ORF">OE699_02020</name>
</gene>
<dbReference type="EMBL" id="JAOWKW010000001">
    <property type="protein sequence ID" value="MCV2877616.1"/>
    <property type="molecule type" value="Genomic_DNA"/>
</dbReference>
<dbReference type="Proteomes" id="UP001526166">
    <property type="component" value="Unassembled WGS sequence"/>
</dbReference>
<organism evidence="2 3">
    <name type="scientific">Sedimentimonas flavescens</name>
    <dbReference type="NCBI Taxonomy" id="2851012"/>
    <lineage>
        <taxon>Bacteria</taxon>
        <taxon>Pseudomonadati</taxon>
        <taxon>Pseudomonadota</taxon>
        <taxon>Alphaproteobacteria</taxon>
        <taxon>Rhodobacterales</taxon>
        <taxon>Rhodobacter group</taxon>
        <taxon>Sedimentimonas</taxon>
    </lineage>
</organism>
<evidence type="ECO:0000259" key="1">
    <source>
        <dbReference type="Pfam" id="PF09356"/>
    </source>
</evidence>
<name>A0ABT2ZV48_9RHOB</name>
<reference evidence="2 3" key="1">
    <citation type="submission" date="2022-10" db="EMBL/GenBank/DDBJ databases">
        <title>Sinirhodobacter sp. nov., isolated from ocean surface sediments.</title>
        <authorList>
            <person name="He W."/>
            <person name="Wang L."/>
            <person name="Zhang D.-F."/>
        </authorList>
    </citation>
    <scope>NUCLEOTIDE SEQUENCE [LARGE SCALE GENOMIC DNA]</scope>
    <source>
        <strain evidence="2 3">WL0115</strain>
    </source>
</reference>